<proteinExistence type="predicted"/>
<dbReference type="InterPro" id="IPR025424">
    <property type="entry name" value="YrhK_domain"/>
</dbReference>
<dbReference type="Proteomes" id="UP000251571">
    <property type="component" value="Unassembled WGS sequence"/>
</dbReference>
<feature type="transmembrane region" description="Helical" evidence="1">
    <location>
        <begin position="24"/>
        <end position="46"/>
    </location>
</feature>
<reference evidence="6" key="1">
    <citation type="submission" date="2016-10" db="EMBL/GenBank/DDBJ databases">
        <authorList>
            <person name="Varghese N."/>
            <person name="Submissions S."/>
        </authorList>
    </citation>
    <scope>NUCLEOTIDE SEQUENCE [LARGE SCALE GENOMIC DNA]</scope>
    <source>
        <strain evidence="6">DSM 25227</strain>
    </source>
</reference>
<accession>A0A2Y9A3F1</accession>
<evidence type="ECO:0000259" key="2">
    <source>
        <dbReference type="Pfam" id="PF14145"/>
    </source>
</evidence>
<feature type="transmembrane region" description="Helical" evidence="1">
    <location>
        <begin position="52"/>
        <end position="73"/>
    </location>
</feature>
<evidence type="ECO:0000313" key="4">
    <source>
        <dbReference type="EMBL" id="SSA38765.1"/>
    </source>
</evidence>
<keyword evidence="1" id="KW-1133">Transmembrane helix</keyword>
<protein>
    <submittedName>
        <fullName evidence="4">YrhK-like protein</fullName>
    </submittedName>
</protein>
<evidence type="ECO:0000313" key="5">
    <source>
        <dbReference type="Proteomes" id="UP000245839"/>
    </source>
</evidence>
<keyword evidence="5" id="KW-1185">Reference proteome</keyword>
<keyword evidence="1" id="KW-0472">Membrane</keyword>
<reference evidence="4" key="2">
    <citation type="submission" date="2016-10" db="EMBL/GenBank/DDBJ databases">
        <authorList>
            <person name="Cai Z."/>
        </authorList>
    </citation>
    <scope>NUCLEOTIDE SEQUENCE [LARGE SCALE GENOMIC DNA]</scope>
    <source>
        <strain evidence="4">DSM 25227</strain>
    </source>
</reference>
<evidence type="ECO:0000313" key="6">
    <source>
        <dbReference type="Proteomes" id="UP000251571"/>
    </source>
</evidence>
<name>A0A2Y9A3F1_9RHOB</name>
<keyword evidence="1" id="KW-0812">Transmembrane</keyword>
<dbReference type="OrthoDB" id="5862062at2"/>
<dbReference type="AlphaFoldDB" id="A0A2Y9A3F1"/>
<feature type="domain" description="YrhK" evidence="2">
    <location>
        <begin position="23"/>
        <end position="75"/>
    </location>
</feature>
<dbReference type="EMBL" id="UETC01000001">
    <property type="protein sequence ID" value="SSA38765.1"/>
    <property type="molecule type" value="Genomic_DNA"/>
</dbReference>
<evidence type="ECO:0000256" key="1">
    <source>
        <dbReference type="SAM" id="Phobius"/>
    </source>
</evidence>
<dbReference type="EMBL" id="QGDJ01000001">
    <property type="protein sequence ID" value="PWJ22487.1"/>
    <property type="molecule type" value="Genomic_DNA"/>
</dbReference>
<dbReference type="RefSeq" id="WP_109563036.1">
    <property type="nucleotide sequence ID" value="NZ_QGDJ01000001.1"/>
</dbReference>
<reference evidence="3 5" key="3">
    <citation type="submission" date="2018-03" db="EMBL/GenBank/DDBJ databases">
        <title>Genomic Encyclopedia of Archaeal and Bacterial Type Strains, Phase II (KMG-II): from individual species to whole genera.</title>
        <authorList>
            <person name="Goeker M."/>
        </authorList>
    </citation>
    <scope>NUCLEOTIDE SEQUENCE [LARGE SCALE GENOMIC DNA]</scope>
    <source>
        <strain evidence="3 5">DSM 25227</strain>
    </source>
</reference>
<dbReference type="Pfam" id="PF14145">
    <property type="entry name" value="YrhK"/>
    <property type="match status" value="1"/>
</dbReference>
<organism evidence="4 6">
    <name type="scientific">Jannaschia seohaensis</name>
    <dbReference type="NCBI Taxonomy" id="475081"/>
    <lineage>
        <taxon>Bacteria</taxon>
        <taxon>Pseudomonadati</taxon>
        <taxon>Pseudomonadota</taxon>
        <taxon>Alphaproteobacteria</taxon>
        <taxon>Rhodobacterales</taxon>
        <taxon>Roseobacteraceae</taxon>
        <taxon>Jannaschia</taxon>
    </lineage>
</organism>
<sequence>MGLFRHENRQTNENSKAFYAACELLYTAIDFGAALCFLAGSVLFYWRTVETTAITLFVIGSVLFAAKPTISFLREVKLAAMGDEDRLADRLG</sequence>
<evidence type="ECO:0000313" key="3">
    <source>
        <dbReference type="EMBL" id="PWJ22487.1"/>
    </source>
</evidence>
<dbReference type="Proteomes" id="UP000245839">
    <property type="component" value="Unassembled WGS sequence"/>
</dbReference>
<gene>
    <name evidence="3" type="ORF">BCF38_101901</name>
    <name evidence="4" type="ORF">SAMN05421539_101901</name>
</gene>